<feature type="binding site" evidence="7">
    <location>
        <position position="127"/>
    </location>
    <ligand>
        <name>Zn(2+)</name>
        <dbReference type="ChEBI" id="CHEBI:29105"/>
        <label>2</label>
    </ligand>
</feature>
<dbReference type="NCBIfam" id="TIGR01879">
    <property type="entry name" value="hydantase"/>
    <property type="match status" value="1"/>
</dbReference>
<evidence type="ECO:0000256" key="7">
    <source>
        <dbReference type="PIRSR" id="PIRSR001235-1"/>
    </source>
</evidence>
<evidence type="ECO:0000256" key="3">
    <source>
        <dbReference type="ARBA" id="ARBA00011738"/>
    </source>
</evidence>
<sequence>MIPQIGAARLLTRLNELASLTDPARPYTRRAFTPLYERGRVWLRAEMERAGLSVTLDAGGNLSGRREGSTPGAATLMIGSHTDTVVGGGRFDGILGVLAALEVAHCLHDAGHELSHALEVVDFLSEEPSDYGASCVGSRALAGTLTPELLAQTNAHGETLETAMRRAGARPEVLRGPLREAGSIAAYLELHIEQGPVLETAGVPIGVVSGIVGIERWELTFSGRPDHAGTTPMALRQDALVGAAGCVSLLRQLALEADQQAPLVATVGQLRVSPGNSNVIPGEVVLIFEARALNAQRLSDFVAGFLEQAETLANGADVRLSAKLVSRAAPLVCDAQIQTAVKAACADLELPCLTLPSGAGHDAMQVGRLAPAGMLFVPSVGGRSHTPDELTHEADVLAGARVLLGAVLKLDEAVARSL</sequence>
<evidence type="ECO:0000313" key="10">
    <source>
        <dbReference type="Proteomes" id="UP000603865"/>
    </source>
</evidence>
<comment type="cofactor">
    <cofactor evidence="7">
        <name>Zn(2+)</name>
        <dbReference type="ChEBI" id="CHEBI:29105"/>
    </cofactor>
    <text evidence="7">Binds 2 Zn(2+) ions per subunit.</text>
</comment>
<organism evidence="9 10">
    <name type="scientific">Deinococcus ruber</name>
    <dbReference type="NCBI Taxonomy" id="1848197"/>
    <lineage>
        <taxon>Bacteria</taxon>
        <taxon>Thermotogati</taxon>
        <taxon>Deinococcota</taxon>
        <taxon>Deinococci</taxon>
        <taxon>Deinococcales</taxon>
        <taxon>Deinococcaceae</taxon>
        <taxon>Deinococcus</taxon>
    </lineage>
</organism>
<evidence type="ECO:0000256" key="2">
    <source>
        <dbReference type="ARBA" id="ARBA00006153"/>
    </source>
</evidence>
<dbReference type="PIRSF" id="PIRSF001235">
    <property type="entry name" value="Amidase_carbamoylase"/>
    <property type="match status" value="1"/>
</dbReference>
<proteinExistence type="inferred from homology"/>
<dbReference type="Proteomes" id="UP000603865">
    <property type="component" value="Unassembled WGS sequence"/>
</dbReference>
<comment type="subunit">
    <text evidence="3">Homodimer.</text>
</comment>
<dbReference type="GO" id="GO:0016813">
    <property type="term" value="F:hydrolase activity, acting on carbon-nitrogen (but not peptide) bonds, in linear amidines"/>
    <property type="evidence" value="ECO:0007669"/>
    <property type="project" value="InterPro"/>
</dbReference>
<accession>A0A918CK55</accession>
<protein>
    <submittedName>
        <fullName evidence="9">Zn-dependent hydrolase</fullName>
    </submittedName>
</protein>
<feature type="binding site" evidence="7">
    <location>
        <position position="81"/>
    </location>
    <ligand>
        <name>Zn(2+)</name>
        <dbReference type="ChEBI" id="CHEBI:29105"/>
        <label>1</label>
    </ligand>
</feature>
<dbReference type="AlphaFoldDB" id="A0A918CK55"/>
<dbReference type="SUPFAM" id="SSF55031">
    <property type="entry name" value="Bacterial exopeptidase dimerisation domain"/>
    <property type="match status" value="1"/>
</dbReference>
<evidence type="ECO:0000256" key="1">
    <source>
        <dbReference type="ARBA" id="ARBA00001936"/>
    </source>
</evidence>
<comment type="caution">
    <text evidence="9">The sequence shown here is derived from an EMBL/GenBank/DDBJ whole genome shotgun (WGS) entry which is preliminary data.</text>
</comment>
<feature type="binding site" evidence="8">
    <location>
        <position position="216"/>
    </location>
    <ligand>
        <name>allantoate</name>
        <dbReference type="ChEBI" id="CHEBI:17536"/>
    </ligand>
</feature>
<dbReference type="GO" id="GO:0046872">
    <property type="term" value="F:metal ion binding"/>
    <property type="evidence" value="ECO:0007669"/>
    <property type="project" value="UniProtKB-KW"/>
</dbReference>
<dbReference type="SUPFAM" id="SSF53187">
    <property type="entry name" value="Zn-dependent exopeptidases"/>
    <property type="match status" value="1"/>
</dbReference>
<dbReference type="CDD" id="cd03884">
    <property type="entry name" value="M20_bAS"/>
    <property type="match status" value="1"/>
</dbReference>
<dbReference type="InterPro" id="IPR036264">
    <property type="entry name" value="Bact_exopeptidase_dim_dom"/>
</dbReference>
<evidence type="ECO:0000256" key="4">
    <source>
        <dbReference type="ARBA" id="ARBA00022723"/>
    </source>
</evidence>
<dbReference type="RefSeq" id="WP_189092437.1">
    <property type="nucleotide sequence ID" value="NZ_BMQL01000036.1"/>
</dbReference>
<dbReference type="InterPro" id="IPR002933">
    <property type="entry name" value="Peptidase_M20"/>
</dbReference>
<feature type="binding site" evidence="7">
    <location>
        <position position="92"/>
    </location>
    <ligand>
        <name>Zn(2+)</name>
        <dbReference type="ChEBI" id="CHEBI:29105"/>
        <label>1</label>
    </ligand>
</feature>
<dbReference type="NCBIfam" id="NF006771">
    <property type="entry name" value="PRK09290.1-5"/>
    <property type="match status" value="1"/>
</dbReference>
<dbReference type="InterPro" id="IPR010158">
    <property type="entry name" value="Amidase_Cbmase"/>
</dbReference>
<keyword evidence="7" id="KW-0862">Zinc</keyword>
<dbReference type="PANTHER" id="PTHR32494:SF19">
    <property type="entry name" value="ALLANTOATE DEIMINASE-RELATED"/>
    <property type="match status" value="1"/>
</dbReference>
<feature type="binding site" evidence="7">
    <location>
        <position position="191"/>
    </location>
    <ligand>
        <name>Zn(2+)</name>
        <dbReference type="ChEBI" id="CHEBI:29105"/>
        <label>1</label>
    </ligand>
</feature>
<dbReference type="Gene3D" id="3.30.70.360">
    <property type="match status" value="1"/>
</dbReference>
<dbReference type="EMBL" id="BMQL01000036">
    <property type="protein sequence ID" value="GGR25720.1"/>
    <property type="molecule type" value="Genomic_DNA"/>
</dbReference>
<feature type="binding site" evidence="8">
    <location>
        <position position="278"/>
    </location>
    <ligand>
        <name>allantoate</name>
        <dbReference type="ChEBI" id="CHEBI:17536"/>
    </ligand>
</feature>
<comment type="similarity">
    <text evidence="2">Belongs to the peptidase M20 family.</text>
</comment>
<evidence type="ECO:0000256" key="6">
    <source>
        <dbReference type="ARBA" id="ARBA00023211"/>
    </source>
</evidence>
<dbReference type="Gene3D" id="3.40.630.10">
    <property type="entry name" value="Zn peptidases"/>
    <property type="match status" value="1"/>
</dbReference>
<name>A0A918CK55_9DEIO</name>
<feature type="binding site" evidence="7">
    <location>
        <position position="92"/>
    </location>
    <ligand>
        <name>Zn(2+)</name>
        <dbReference type="ChEBI" id="CHEBI:29105"/>
        <label>2</label>
    </ligand>
</feature>
<dbReference type="Pfam" id="PF01546">
    <property type="entry name" value="Peptidase_M20"/>
    <property type="match status" value="1"/>
</dbReference>
<feature type="binding site" evidence="8">
    <location>
        <position position="291"/>
    </location>
    <ligand>
        <name>allantoate</name>
        <dbReference type="ChEBI" id="CHEBI:17536"/>
    </ligand>
</feature>
<keyword evidence="5 9" id="KW-0378">Hydrolase</keyword>
<gene>
    <name evidence="9" type="primary">amaB</name>
    <name evidence="9" type="ORF">GCM10008957_41700</name>
</gene>
<keyword evidence="6" id="KW-0464">Manganese</keyword>
<evidence type="ECO:0000256" key="5">
    <source>
        <dbReference type="ARBA" id="ARBA00022801"/>
    </source>
</evidence>
<reference evidence="9" key="2">
    <citation type="submission" date="2020-09" db="EMBL/GenBank/DDBJ databases">
        <authorList>
            <person name="Sun Q."/>
            <person name="Ohkuma M."/>
        </authorList>
    </citation>
    <scope>NUCLEOTIDE SEQUENCE</scope>
    <source>
        <strain evidence="9">JCM 31311</strain>
    </source>
</reference>
<feature type="binding site" evidence="7">
    <location>
        <position position="385"/>
    </location>
    <ligand>
        <name>Zn(2+)</name>
        <dbReference type="ChEBI" id="CHEBI:29105"/>
        <label>2</label>
    </ligand>
</feature>
<reference evidence="9" key="1">
    <citation type="journal article" date="2014" name="Int. J. Syst. Evol. Microbiol.">
        <title>Complete genome sequence of Corynebacterium casei LMG S-19264T (=DSM 44701T), isolated from a smear-ripened cheese.</title>
        <authorList>
            <consortium name="US DOE Joint Genome Institute (JGI-PGF)"/>
            <person name="Walter F."/>
            <person name="Albersmeier A."/>
            <person name="Kalinowski J."/>
            <person name="Ruckert C."/>
        </authorList>
    </citation>
    <scope>NUCLEOTIDE SEQUENCE</scope>
    <source>
        <strain evidence="9">JCM 31311</strain>
    </source>
</reference>
<keyword evidence="4 7" id="KW-0479">Metal-binding</keyword>
<keyword evidence="10" id="KW-1185">Reference proteome</keyword>
<comment type="cofactor">
    <cofactor evidence="1">
        <name>Mn(2+)</name>
        <dbReference type="ChEBI" id="CHEBI:29035"/>
    </cofactor>
</comment>
<dbReference type="PANTHER" id="PTHR32494">
    <property type="entry name" value="ALLANTOATE DEIMINASE-RELATED"/>
    <property type="match status" value="1"/>
</dbReference>
<evidence type="ECO:0000256" key="8">
    <source>
        <dbReference type="PIRSR" id="PIRSR001235-2"/>
    </source>
</evidence>
<evidence type="ECO:0000313" key="9">
    <source>
        <dbReference type="EMBL" id="GGR25720.1"/>
    </source>
</evidence>